<gene>
    <name evidence="1" type="ORF">PoB_000185700</name>
</gene>
<protein>
    <submittedName>
        <fullName evidence="1">Uncharacterized protein</fullName>
    </submittedName>
</protein>
<evidence type="ECO:0000313" key="1">
    <source>
        <dbReference type="EMBL" id="GFN75351.1"/>
    </source>
</evidence>
<dbReference type="AlphaFoldDB" id="A0AAV3XZR4"/>
<keyword evidence="2" id="KW-1185">Reference proteome</keyword>
<reference evidence="1 2" key="1">
    <citation type="journal article" date="2021" name="Elife">
        <title>Chloroplast acquisition without the gene transfer in kleptoplastic sea slugs, Plakobranchus ocellatus.</title>
        <authorList>
            <person name="Maeda T."/>
            <person name="Takahashi S."/>
            <person name="Yoshida T."/>
            <person name="Shimamura S."/>
            <person name="Takaki Y."/>
            <person name="Nagai Y."/>
            <person name="Toyoda A."/>
            <person name="Suzuki Y."/>
            <person name="Arimoto A."/>
            <person name="Ishii H."/>
            <person name="Satoh N."/>
            <person name="Nishiyama T."/>
            <person name="Hasebe M."/>
            <person name="Maruyama T."/>
            <person name="Minagawa J."/>
            <person name="Obokata J."/>
            <person name="Shigenobu S."/>
        </authorList>
    </citation>
    <scope>NUCLEOTIDE SEQUENCE [LARGE SCALE GENOMIC DNA]</scope>
</reference>
<proteinExistence type="predicted"/>
<dbReference type="Proteomes" id="UP000735302">
    <property type="component" value="Unassembled WGS sequence"/>
</dbReference>
<sequence length="234" mass="24728">MCGGIRGVKDVITTSADVAAARMLTSAITEEVICNEATAKALTSASANEMIAAAVALMLTSVGAEAAIQFFISMKIAEDLWNGEVGMRLISAVSIGDMGIMSQVFTNMNKGAEDKIKYAGVGALTLTGMDATHESVLCRFAARWLCGEAGTSTAEALQGVTVDTGPEQTEQGTVASTMVTSAEEGPERIDSILRDLDEYLSSAVIIKHEEQMDQGEESCHRCCQSWIGPRSLMC</sequence>
<dbReference type="EMBL" id="BLXT01000264">
    <property type="protein sequence ID" value="GFN75351.1"/>
    <property type="molecule type" value="Genomic_DNA"/>
</dbReference>
<comment type="caution">
    <text evidence="1">The sequence shown here is derived from an EMBL/GenBank/DDBJ whole genome shotgun (WGS) entry which is preliminary data.</text>
</comment>
<accession>A0AAV3XZR4</accession>
<organism evidence="1 2">
    <name type="scientific">Plakobranchus ocellatus</name>
    <dbReference type="NCBI Taxonomy" id="259542"/>
    <lineage>
        <taxon>Eukaryota</taxon>
        <taxon>Metazoa</taxon>
        <taxon>Spiralia</taxon>
        <taxon>Lophotrochozoa</taxon>
        <taxon>Mollusca</taxon>
        <taxon>Gastropoda</taxon>
        <taxon>Heterobranchia</taxon>
        <taxon>Euthyneura</taxon>
        <taxon>Panpulmonata</taxon>
        <taxon>Sacoglossa</taxon>
        <taxon>Placobranchoidea</taxon>
        <taxon>Plakobranchidae</taxon>
        <taxon>Plakobranchus</taxon>
    </lineage>
</organism>
<name>A0AAV3XZR4_9GAST</name>
<evidence type="ECO:0000313" key="2">
    <source>
        <dbReference type="Proteomes" id="UP000735302"/>
    </source>
</evidence>